<dbReference type="GO" id="GO:1904263">
    <property type="term" value="P:positive regulation of TORC1 signaling"/>
    <property type="evidence" value="ECO:0007669"/>
    <property type="project" value="TreeGrafter"/>
</dbReference>
<keyword evidence="10" id="KW-1185">Reference proteome</keyword>
<evidence type="ECO:0000313" key="10">
    <source>
        <dbReference type="Proteomes" id="UP000596742"/>
    </source>
</evidence>
<evidence type="ECO:0000256" key="1">
    <source>
        <dbReference type="ARBA" id="ARBA00004127"/>
    </source>
</evidence>
<dbReference type="PANTHER" id="PTHR15146">
    <property type="entry name" value="INTEGRAL MEMBRANE PROTEIN GPR137"/>
    <property type="match status" value="1"/>
</dbReference>
<feature type="region of interest" description="Disordered" evidence="7">
    <location>
        <begin position="387"/>
        <end position="435"/>
    </location>
</feature>
<evidence type="ECO:0000256" key="2">
    <source>
        <dbReference type="ARBA" id="ARBA00004656"/>
    </source>
</evidence>
<dbReference type="GO" id="GO:0005765">
    <property type="term" value="C:lysosomal membrane"/>
    <property type="evidence" value="ECO:0007669"/>
    <property type="project" value="UniProtKB-SubCell"/>
</dbReference>
<evidence type="ECO:0008006" key="11">
    <source>
        <dbReference type="Google" id="ProtNLM"/>
    </source>
</evidence>
<evidence type="ECO:0000256" key="7">
    <source>
        <dbReference type="SAM" id="MobiDB-lite"/>
    </source>
</evidence>
<feature type="transmembrane region" description="Helical" evidence="8">
    <location>
        <begin position="206"/>
        <end position="229"/>
    </location>
</feature>
<evidence type="ECO:0000256" key="6">
    <source>
        <dbReference type="ARBA" id="ARBA00023228"/>
    </source>
</evidence>
<name>A0A8B6C4W0_MYTGA</name>
<feature type="transmembrane region" description="Helical" evidence="8">
    <location>
        <begin position="304"/>
        <end position="328"/>
    </location>
</feature>
<keyword evidence="3 8" id="KW-0812">Transmembrane</keyword>
<comment type="subcellular location">
    <subcellularLocation>
        <location evidence="1">Endomembrane system</location>
        <topology evidence="1">Multi-pass membrane protein</topology>
    </subcellularLocation>
    <subcellularLocation>
        <location evidence="2">Lysosome membrane</location>
    </subcellularLocation>
</comment>
<dbReference type="OrthoDB" id="192544at2759"/>
<feature type="transmembrane region" description="Helical" evidence="8">
    <location>
        <begin position="171"/>
        <end position="191"/>
    </location>
</feature>
<evidence type="ECO:0000256" key="5">
    <source>
        <dbReference type="ARBA" id="ARBA00023136"/>
    </source>
</evidence>
<evidence type="ECO:0000313" key="9">
    <source>
        <dbReference type="EMBL" id="VDI00245.1"/>
    </source>
</evidence>
<organism evidence="9 10">
    <name type="scientific">Mytilus galloprovincialis</name>
    <name type="common">Mediterranean mussel</name>
    <dbReference type="NCBI Taxonomy" id="29158"/>
    <lineage>
        <taxon>Eukaryota</taxon>
        <taxon>Metazoa</taxon>
        <taxon>Spiralia</taxon>
        <taxon>Lophotrochozoa</taxon>
        <taxon>Mollusca</taxon>
        <taxon>Bivalvia</taxon>
        <taxon>Autobranchia</taxon>
        <taxon>Pteriomorphia</taxon>
        <taxon>Mytilida</taxon>
        <taxon>Mytiloidea</taxon>
        <taxon>Mytilidae</taxon>
        <taxon>Mytilinae</taxon>
        <taxon>Mytilus</taxon>
    </lineage>
</organism>
<dbReference type="CDD" id="cd21464">
    <property type="entry name" value="7tm_GPR137"/>
    <property type="match status" value="1"/>
</dbReference>
<evidence type="ECO:0000256" key="4">
    <source>
        <dbReference type="ARBA" id="ARBA00022989"/>
    </source>
</evidence>
<gene>
    <name evidence="9" type="ORF">MGAL_10B038844</name>
</gene>
<dbReference type="GO" id="GO:0012505">
    <property type="term" value="C:endomembrane system"/>
    <property type="evidence" value="ECO:0007669"/>
    <property type="project" value="UniProtKB-SubCell"/>
</dbReference>
<feature type="transmembrane region" description="Helical" evidence="8">
    <location>
        <begin position="93"/>
        <end position="113"/>
    </location>
</feature>
<feature type="transmembrane region" description="Helical" evidence="8">
    <location>
        <begin position="128"/>
        <end position="150"/>
    </location>
</feature>
<keyword evidence="4 8" id="KW-1133">Transmembrane helix</keyword>
<dbReference type="AlphaFoldDB" id="A0A8B6C4W0"/>
<keyword evidence="6" id="KW-0458">Lysosome</keyword>
<evidence type="ECO:0000256" key="3">
    <source>
        <dbReference type="ARBA" id="ARBA00022692"/>
    </source>
</evidence>
<sequence>MTTHGNEILVFPDALHRRLEHDLLLFQESNRQTTTTNFGFHNFPTLAPALPPGAELWLTICYLSLYGILFLIIYLQLWMIWYYRHKRLSHQTVFLFLCLLWTGLRTTLFSFYFKDCLLANDLPIGLSWLLYSFPVCLQYVTLCLLVLFFAQVVFKARARYEPSRYKKPLQIGVCLSVVIFLATNITSAIVVKNQAQTKHSVPIEYLIIRVSINDTLFLIAAILLSFCIYKMSKMSASSVVLEAKGTSLCQALATSIITILLFTSRVVYNFLVICPHVQDKLPSFGYGWVNVSDQADIHELDKGYAYVSFGIVLFVWEFLPTFIIVIFFRVRKPPTSTIQSISDASTYSQGSRAYFFDNPRRYDSEDDLSRNDLLRGSYEYSYAQSINSETRHTPRQTPRVTPKGTPYGTPRMYGGINASSGNTPNTHYGSYQNYN</sequence>
<dbReference type="InterPro" id="IPR029723">
    <property type="entry name" value="GPR137"/>
</dbReference>
<feature type="transmembrane region" description="Helical" evidence="8">
    <location>
        <begin position="250"/>
        <end position="271"/>
    </location>
</feature>
<dbReference type="EMBL" id="UYJE01001224">
    <property type="protein sequence ID" value="VDI00245.1"/>
    <property type="molecule type" value="Genomic_DNA"/>
</dbReference>
<evidence type="ECO:0000256" key="8">
    <source>
        <dbReference type="SAM" id="Phobius"/>
    </source>
</evidence>
<feature type="transmembrane region" description="Helical" evidence="8">
    <location>
        <begin position="56"/>
        <end position="81"/>
    </location>
</feature>
<comment type="caution">
    <text evidence="9">The sequence shown here is derived from an EMBL/GenBank/DDBJ whole genome shotgun (WGS) entry which is preliminary data.</text>
</comment>
<protein>
    <recommendedName>
        <fullName evidence="11">Integral membrane protein GPR137B</fullName>
    </recommendedName>
</protein>
<dbReference type="PANTHER" id="PTHR15146:SF3">
    <property type="entry name" value="THH1_TOM1_TOM3 DOMAIN-CONTAINING PROTEIN"/>
    <property type="match status" value="1"/>
</dbReference>
<accession>A0A8B6C4W0</accession>
<keyword evidence="5 8" id="KW-0472">Membrane</keyword>
<dbReference type="Proteomes" id="UP000596742">
    <property type="component" value="Unassembled WGS sequence"/>
</dbReference>
<reference evidence="9" key="1">
    <citation type="submission" date="2018-11" db="EMBL/GenBank/DDBJ databases">
        <authorList>
            <person name="Alioto T."/>
            <person name="Alioto T."/>
        </authorList>
    </citation>
    <scope>NUCLEOTIDE SEQUENCE</scope>
</reference>
<feature type="compositionally biased region" description="Polar residues" evidence="7">
    <location>
        <begin position="417"/>
        <end position="435"/>
    </location>
</feature>
<proteinExistence type="predicted"/>